<sequence length="236" mass="28606">MGILHWTLLGIIDVKKTAKAVISDEHLLITRRYKIACTYCLKDEIQMLWRELPDIYKCDFLNARGLIRTRLYLLVYWTYYMRPELHKLDRKIREEYGARLSCHYFGILRAHVNQVAIEYFIGELSVQEKEHYFQDFFHSLEFTLVMSNNSPSNSYFSDIIYFLLNQMNENQRTGIFQRYAYHILKHFMEFPYGGMFLEIESMMQNYLTYDQRKALEKRYQETIRYFVFRTSGSNSR</sequence>
<dbReference type="Proteomes" id="UP000886998">
    <property type="component" value="Unassembled WGS sequence"/>
</dbReference>
<name>A0A8X6XH34_9ARAC</name>
<accession>A0A8X6XH34</accession>
<gene>
    <name evidence="1" type="ORF">TNIN_474901</name>
</gene>
<evidence type="ECO:0000313" key="1">
    <source>
        <dbReference type="EMBL" id="GFY52557.1"/>
    </source>
</evidence>
<keyword evidence="2" id="KW-1185">Reference proteome</keyword>
<reference evidence="1" key="1">
    <citation type="submission" date="2020-08" db="EMBL/GenBank/DDBJ databases">
        <title>Multicomponent nature underlies the extraordinary mechanical properties of spider dragline silk.</title>
        <authorList>
            <person name="Kono N."/>
            <person name="Nakamura H."/>
            <person name="Mori M."/>
            <person name="Yoshida Y."/>
            <person name="Ohtoshi R."/>
            <person name="Malay A.D."/>
            <person name="Moran D.A.P."/>
            <person name="Tomita M."/>
            <person name="Numata K."/>
            <person name="Arakawa K."/>
        </authorList>
    </citation>
    <scope>NUCLEOTIDE SEQUENCE</scope>
</reference>
<dbReference type="AlphaFoldDB" id="A0A8X6XH34"/>
<protein>
    <submittedName>
        <fullName evidence="1">ANK_REP_REGION domain-containing protein</fullName>
    </submittedName>
</protein>
<evidence type="ECO:0000313" key="2">
    <source>
        <dbReference type="Proteomes" id="UP000886998"/>
    </source>
</evidence>
<dbReference type="EMBL" id="BMAV01008741">
    <property type="protein sequence ID" value="GFY52557.1"/>
    <property type="molecule type" value="Genomic_DNA"/>
</dbReference>
<dbReference type="OrthoDB" id="6427463at2759"/>
<proteinExistence type="predicted"/>
<comment type="caution">
    <text evidence="1">The sequence shown here is derived from an EMBL/GenBank/DDBJ whole genome shotgun (WGS) entry which is preliminary data.</text>
</comment>
<organism evidence="1 2">
    <name type="scientific">Trichonephila inaurata madagascariensis</name>
    <dbReference type="NCBI Taxonomy" id="2747483"/>
    <lineage>
        <taxon>Eukaryota</taxon>
        <taxon>Metazoa</taxon>
        <taxon>Ecdysozoa</taxon>
        <taxon>Arthropoda</taxon>
        <taxon>Chelicerata</taxon>
        <taxon>Arachnida</taxon>
        <taxon>Araneae</taxon>
        <taxon>Araneomorphae</taxon>
        <taxon>Entelegynae</taxon>
        <taxon>Araneoidea</taxon>
        <taxon>Nephilidae</taxon>
        <taxon>Trichonephila</taxon>
        <taxon>Trichonephila inaurata</taxon>
    </lineage>
</organism>